<evidence type="ECO:0000256" key="3">
    <source>
        <dbReference type="ARBA" id="ARBA00022737"/>
    </source>
</evidence>
<evidence type="ECO:0000256" key="4">
    <source>
        <dbReference type="SAM" id="SignalP"/>
    </source>
</evidence>
<feature type="chain" id="PRO_5040262953" evidence="4">
    <location>
        <begin position="20"/>
        <end position="415"/>
    </location>
</feature>
<dbReference type="InterPro" id="IPR050328">
    <property type="entry name" value="Dev_Immune_Receptor"/>
</dbReference>
<dbReference type="AlphaFoldDB" id="A0A9N9RJS6"/>
<proteinExistence type="predicted"/>
<evidence type="ECO:0000256" key="1">
    <source>
        <dbReference type="ARBA" id="ARBA00022614"/>
    </source>
</evidence>
<dbReference type="InterPro" id="IPR032675">
    <property type="entry name" value="LRR_dom_sf"/>
</dbReference>
<protein>
    <submittedName>
        <fullName evidence="5">Uncharacterized protein</fullName>
    </submittedName>
</protein>
<dbReference type="SUPFAM" id="SSF52058">
    <property type="entry name" value="L domain-like"/>
    <property type="match status" value="2"/>
</dbReference>
<name>A0A9N9RJS6_9DIPT</name>
<accession>A0A9N9RJS6</accession>
<keyword evidence="6" id="KW-1185">Reference proteome</keyword>
<keyword evidence="1" id="KW-0433">Leucine-rich repeat</keyword>
<evidence type="ECO:0000313" key="5">
    <source>
        <dbReference type="EMBL" id="CAG9797739.1"/>
    </source>
</evidence>
<reference evidence="5" key="1">
    <citation type="submission" date="2022-01" db="EMBL/GenBank/DDBJ databases">
        <authorList>
            <person name="King R."/>
        </authorList>
    </citation>
    <scope>NUCLEOTIDE SEQUENCE</scope>
</reference>
<dbReference type="PANTHER" id="PTHR24373">
    <property type="entry name" value="SLIT RELATED LEUCINE-RICH REPEAT NEURONAL PROTEIN"/>
    <property type="match status" value="1"/>
</dbReference>
<dbReference type="PANTHER" id="PTHR24373:SF275">
    <property type="entry name" value="TIR DOMAIN-CONTAINING PROTEIN"/>
    <property type="match status" value="1"/>
</dbReference>
<evidence type="ECO:0000313" key="6">
    <source>
        <dbReference type="Proteomes" id="UP001153620"/>
    </source>
</evidence>
<dbReference type="EMBL" id="OU895877">
    <property type="protein sequence ID" value="CAG9797739.1"/>
    <property type="molecule type" value="Genomic_DNA"/>
</dbReference>
<dbReference type="InterPro" id="IPR001611">
    <property type="entry name" value="Leu-rich_rpt"/>
</dbReference>
<reference evidence="5" key="2">
    <citation type="submission" date="2022-10" db="EMBL/GenBank/DDBJ databases">
        <authorList>
            <consortium name="ENA_rothamsted_submissions"/>
            <consortium name="culmorum"/>
            <person name="King R."/>
        </authorList>
    </citation>
    <scope>NUCLEOTIDE SEQUENCE</scope>
</reference>
<dbReference type="InterPro" id="IPR003591">
    <property type="entry name" value="Leu-rich_rpt_typical-subtyp"/>
</dbReference>
<organism evidence="5 6">
    <name type="scientific">Chironomus riparius</name>
    <dbReference type="NCBI Taxonomy" id="315576"/>
    <lineage>
        <taxon>Eukaryota</taxon>
        <taxon>Metazoa</taxon>
        <taxon>Ecdysozoa</taxon>
        <taxon>Arthropoda</taxon>
        <taxon>Hexapoda</taxon>
        <taxon>Insecta</taxon>
        <taxon>Pterygota</taxon>
        <taxon>Neoptera</taxon>
        <taxon>Endopterygota</taxon>
        <taxon>Diptera</taxon>
        <taxon>Nematocera</taxon>
        <taxon>Chironomoidea</taxon>
        <taxon>Chironomidae</taxon>
        <taxon>Chironominae</taxon>
        <taxon>Chironomus</taxon>
    </lineage>
</organism>
<feature type="signal peptide" evidence="4">
    <location>
        <begin position="1"/>
        <end position="19"/>
    </location>
</feature>
<dbReference type="Gene3D" id="3.80.10.10">
    <property type="entry name" value="Ribonuclease Inhibitor"/>
    <property type="match status" value="2"/>
</dbReference>
<dbReference type="Pfam" id="PF13855">
    <property type="entry name" value="LRR_8"/>
    <property type="match status" value="1"/>
</dbReference>
<dbReference type="Proteomes" id="UP001153620">
    <property type="component" value="Chromosome 1"/>
</dbReference>
<dbReference type="SMART" id="SM00369">
    <property type="entry name" value="LRR_TYP"/>
    <property type="match status" value="4"/>
</dbReference>
<keyword evidence="3" id="KW-0677">Repeat</keyword>
<dbReference type="OrthoDB" id="6022531at2759"/>
<sequence length="415" mass="47043">MTRAKIILLIYFILKSTDSDYTCDLDSGICSIEGQNISASDPFVITSNGSSLVTFLIFAESFMPQAPESIFTTYPDITWLSISNTSLQEISSKVFTNALKLTNLLIQYGSLSMLNNGTFVHCRKAQSIQIVNHQISFIDIMAFQGLKELQNLILSENYLTYLHPLTLSVLPKLMNFDIGYNLLTTIDSHQFIKNPLLFGLTISGNQLKTLPNDLFQSQTNLNSIYADHNQLVTAQSYGVNYVDISFNKLRNFTLSSGETTVHIENNFIRKIICSSTNLTVERFYADNNLLTSFLCIRDMENLIDLNVNNNKMLKTTKKAFLKLGNLQDLSMLNMTRFNSVPAKIFSSLKLLLYLRVDSLIRYKNLNVTLPNLFILTLSTKTWNCTYVSHVENILNSQNIVLFQNEASQLEPRCNI</sequence>
<keyword evidence="2 4" id="KW-0732">Signal</keyword>
<evidence type="ECO:0000256" key="2">
    <source>
        <dbReference type="ARBA" id="ARBA00022729"/>
    </source>
</evidence>
<gene>
    <name evidence="5" type="ORF">CHIRRI_LOCUS727</name>
</gene>